<evidence type="ECO:0000313" key="4">
    <source>
        <dbReference type="EMBL" id="MDQ6410848.1"/>
    </source>
</evidence>
<sequence>MTSQRTAYAGFTDINTGETSMLLQLIALGALLLWAYLSCNSKCFLDDRAPIAGTFPPMAPGEEGERRISGDLHRHLARLCGDDWLVFDGLILIHAPGSAFPTAEIDHLVITPFGIFVIETKHWAGAVTRGETDDKLMLAAIDGQRLARTSPMKQNAAKVRFLRGLLPPRLWNVEGLGVFSHEAGTVDPTLPAALLERGELYRHLRTCQKRFAHTGTGRLPVRTVADEILRHADMRPQALVEHRQRIQEGRARGQG</sequence>
<evidence type="ECO:0000256" key="1">
    <source>
        <dbReference type="SAM" id="Phobius"/>
    </source>
</evidence>
<dbReference type="Proteomes" id="UP001209412">
    <property type="component" value="Unassembled WGS sequence"/>
</dbReference>
<dbReference type="RefSeq" id="WP_266260001.1">
    <property type="nucleotide sequence ID" value="NZ_JAMXWF010000026.1"/>
</dbReference>
<dbReference type="EMBL" id="JAPKHW010000026">
    <property type="protein sequence ID" value="MCX4149031.1"/>
    <property type="molecule type" value="Genomic_DNA"/>
</dbReference>
<accession>A0AAP5BGE8</accession>
<protein>
    <submittedName>
        <fullName evidence="4">NERD domain-containing protein</fullName>
    </submittedName>
    <submittedName>
        <fullName evidence="3">Nuclease-related domain-containing protein</fullName>
    </submittedName>
</protein>
<evidence type="ECO:0000313" key="5">
    <source>
        <dbReference type="Proteomes" id="UP001209412"/>
    </source>
</evidence>
<dbReference type="Proteomes" id="UP001242288">
    <property type="component" value="Unassembled WGS sequence"/>
</dbReference>
<evidence type="ECO:0000313" key="3">
    <source>
        <dbReference type="EMBL" id="MCX4149031.1"/>
    </source>
</evidence>
<feature type="domain" description="NERD" evidence="2">
    <location>
        <begin position="60"/>
        <end position="185"/>
    </location>
</feature>
<gene>
    <name evidence="4" type="ORF">NIE36_27100</name>
    <name evidence="3" type="ORF">OSB80_27175</name>
</gene>
<keyword evidence="1" id="KW-0812">Transmembrane</keyword>
<comment type="caution">
    <text evidence="4">The sequence shown here is derived from an EMBL/GenBank/DDBJ whole genome shotgun (WGS) entry which is preliminary data.</text>
</comment>
<proteinExistence type="predicted"/>
<dbReference type="EMBL" id="JAMXWF010000026">
    <property type="protein sequence ID" value="MDQ6410848.1"/>
    <property type="molecule type" value="Genomic_DNA"/>
</dbReference>
<dbReference type="AlphaFoldDB" id="A0AAP5BGE8"/>
<evidence type="ECO:0000313" key="6">
    <source>
        <dbReference type="Proteomes" id="UP001242288"/>
    </source>
</evidence>
<feature type="transmembrane region" description="Helical" evidence="1">
    <location>
        <begin position="21"/>
        <end position="37"/>
    </location>
</feature>
<keyword evidence="5" id="KW-1185">Reference proteome</keyword>
<dbReference type="PROSITE" id="PS50965">
    <property type="entry name" value="NERD"/>
    <property type="match status" value="1"/>
</dbReference>
<evidence type="ECO:0000259" key="2">
    <source>
        <dbReference type="PROSITE" id="PS50965"/>
    </source>
</evidence>
<keyword evidence="1" id="KW-1133">Transmembrane helix</keyword>
<reference evidence="4" key="1">
    <citation type="submission" date="2022-06" db="EMBL/GenBank/DDBJ databases">
        <title>PHB producers.</title>
        <authorList>
            <person name="Besaury L."/>
        </authorList>
    </citation>
    <scope>NUCLEOTIDE SEQUENCE</scope>
    <source>
        <strain evidence="4 5">SEWS6</strain>
    </source>
</reference>
<dbReference type="InterPro" id="IPR011528">
    <property type="entry name" value="NERD"/>
</dbReference>
<keyword evidence="1" id="KW-0472">Membrane</keyword>
<name>A0AAP5BGE8_9BURK</name>
<organism evidence="4 6">
    <name type="scientific">Paraburkholderia madseniana</name>
    <dbReference type="NCBI Taxonomy" id="2599607"/>
    <lineage>
        <taxon>Bacteria</taxon>
        <taxon>Pseudomonadati</taxon>
        <taxon>Pseudomonadota</taxon>
        <taxon>Betaproteobacteria</taxon>
        <taxon>Burkholderiales</taxon>
        <taxon>Burkholderiaceae</taxon>
        <taxon>Paraburkholderia</taxon>
    </lineage>
</organism>
<dbReference type="Pfam" id="PF08378">
    <property type="entry name" value="NERD"/>
    <property type="match status" value="1"/>
</dbReference>